<accession>A0A7J4ZMX6</accession>
<dbReference type="InterPro" id="IPR027417">
    <property type="entry name" value="P-loop_NTPase"/>
</dbReference>
<evidence type="ECO:0000259" key="1">
    <source>
        <dbReference type="Pfam" id="PF01656"/>
    </source>
</evidence>
<gene>
    <name evidence="2" type="ORF">F6V25_14790</name>
</gene>
<name>A0A7J4ZMX6_9BACT</name>
<comment type="caution">
    <text evidence="2">The sequence shown here is derived from an EMBL/GenBank/DDBJ whole genome shotgun (WGS) entry which is preliminary data.</text>
</comment>
<protein>
    <submittedName>
        <fullName evidence="2">ParA family protein</fullName>
    </submittedName>
</protein>
<feature type="domain" description="CobQ/CobB/MinD/ParA nucleotide binding" evidence="1">
    <location>
        <begin position="8"/>
        <end position="221"/>
    </location>
</feature>
<dbReference type="EMBL" id="VZQZ01000010">
    <property type="protein sequence ID" value="KAB0664069.1"/>
    <property type="molecule type" value="Genomic_DNA"/>
</dbReference>
<dbReference type="RefSeq" id="WP_151129386.1">
    <property type="nucleotide sequence ID" value="NZ_VZQZ01000010.1"/>
</dbReference>
<dbReference type="Proteomes" id="UP000420562">
    <property type="component" value="Unassembled WGS sequence"/>
</dbReference>
<dbReference type="AlphaFoldDB" id="A0A7J4ZMX6"/>
<dbReference type="InterPro" id="IPR002586">
    <property type="entry name" value="CobQ/CobB/MinD/ParA_Nub-bd_dom"/>
</dbReference>
<dbReference type="InterPro" id="IPR050678">
    <property type="entry name" value="DNA_Partitioning_ATPase"/>
</dbReference>
<proteinExistence type="predicted"/>
<dbReference type="Pfam" id="PF01656">
    <property type="entry name" value="CbiA"/>
    <property type="match status" value="1"/>
</dbReference>
<reference evidence="2 3" key="1">
    <citation type="submission" date="2019-09" db="EMBL/GenBank/DDBJ databases">
        <title>Geobacter sp. Red96, a novel strain isolated from paddy soil.</title>
        <authorList>
            <person name="Xu Z."/>
            <person name="Masuda Y."/>
            <person name="Itoh H."/>
            <person name="Senoo K."/>
        </authorList>
    </citation>
    <scope>NUCLEOTIDE SEQUENCE [LARGE SCALE GENOMIC DNA]</scope>
    <source>
        <strain evidence="2 3">Red96</strain>
    </source>
</reference>
<dbReference type="CDD" id="cd02042">
    <property type="entry name" value="ParAB_family"/>
    <property type="match status" value="1"/>
</dbReference>
<dbReference type="SUPFAM" id="SSF52540">
    <property type="entry name" value="P-loop containing nucleoside triphosphate hydrolases"/>
    <property type="match status" value="1"/>
</dbReference>
<keyword evidence="3" id="KW-1185">Reference proteome</keyword>
<dbReference type="Gene3D" id="3.40.50.300">
    <property type="entry name" value="P-loop containing nucleotide triphosphate hydrolases"/>
    <property type="match status" value="1"/>
</dbReference>
<evidence type="ECO:0000313" key="3">
    <source>
        <dbReference type="Proteomes" id="UP000420562"/>
    </source>
</evidence>
<evidence type="ECO:0000313" key="2">
    <source>
        <dbReference type="EMBL" id="KAB0664069.1"/>
    </source>
</evidence>
<sequence>MQPYPYVITISSEKGGVGKTTLACNLAVYLRALRESLPVTIFSFDNHFTIDRMFALEGQKLHGTVREMLEGQPAGTLAHTGQYGVGYIPSSTAERLTHLLERFRDPRTLAGLLGESGLPGVVIIDTRPDLNALTRNALFAADQVLVPVKDMASMENCKNIIALAKQRGMERNALALIPCLVDERIKYNGEFRDQKSLLRSFAAERGYRCLDTFISKSPKVESLTTNPDGKIYPILTHARGTEVYGQFREIALDLLRVLDAVPAPRASFLYLPRAEEREPPKMADSPARREGLADHCLICGALLAEHAEGCGFYYETSDRARRGFLHTSCFVDLLCAALYGMTRDSQGYGIARVVASDKARKLVTVISPAMVNGSHRVDFRQFDAGGELVFHKEVDMDKGGEDDGEGNNDRLVLLLNEALPVQGAGAVNGPWLAVHPVDPEHPEAVLEEERYRAVHHVQSLIHGLAGQF</sequence>
<dbReference type="PANTHER" id="PTHR13696">
    <property type="entry name" value="P-LOOP CONTAINING NUCLEOSIDE TRIPHOSPHATE HYDROLASE"/>
    <property type="match status" value="1"/>
</dbReference>
<dbReference type="PANTHER" id="PTHR13696:SF52">
    <property type="entry name" value="PARA FAMILY PROTEIN CT_582"/>
    <property type="match status" value="1"/>
</dbReference>
<organism evidence="2 3">
    <name type="scientific">Oryzomonas japonica</name>
    <dbReference type="NCBI Taxonomy" id="2603858"/>
    <lineage>
        <taxon>Bacteria</taxon>
        <taxon>Pseudomonadati</taxon>
        <taxon>Thermodesulfobacteriota</taxon>
        <taxon>Desulfuromonadia</taxon>
        <taxon>Geobacterales</taxon>
        <taxon>Geobacteraceae</taxon>
        <taxon>Oryzomonas</taxon>
    </lineage>
</organism>